<dbReference type="RefSeq" id="WP_087257805.1">
    <property type="nucleotide sequence ID" value="NZ_NFLB01000014.1"/>
</dbReference>
<dbReference type="PANTHER" id="PTHR43685:SF3">
    <property type="entry name" value="SLR2126 PROTEIN"/>
    <property type="match status" value="1"/>
</dbReference>
<reference evidence="3" key="1">
    <citation type="submission" date="2017-04" db="EMBL/GenBank/DDBJ databases">
        <title>Function of individual gut microbiota members based on whole genome sequencing of pure cultures obtained from chicken caecum.</title>
        <authorList>
            <person name="Medvecky M."/>
            <person name="Cejkova D."/>
            <person name="Polansky O."/>
            <person name="Karasova D."/>
            <person name="Kubasova T."/>
            <person name="Cizek A."/>
            <person name="Rychlik I."/>
        </authorList>
    </citation>
    <scope>NUCLEOTIDE SEQUENCE [LARGE SCALE GENOMIC DNA]</scope>
    <source>
        <strain evidence="3">An149</strain>
    </source>
</reference>
<dbReference type="CDD" id="cd00761">
    <property type="entry name" value="Glyco_tranf_GTA_type"/>
    <property type="match status" value="1"/>
</dbReference>
<dbReference type="Pfam" id="PF00535">
    <property type="entry name" value="Glycos_transf_2"/>
    <property type="match status" value="1"/>
</dbReference>
<evidence type="ECO:0000259" key="1">
    <source>
        <dbReference type="Pfam" id="PF00535"/>
    </source>
</evidence>
<dbReference type="Proteomes" id="UP000196258">
    <property type="component" value="Unassembled WGS sequence"/>
</dbReference>
<evidence type="ECO:0000313" key="2">
    <source>
        <dbReference type="EMBL" id="OUQ04143.1"/>
    </source>
</evidence>
<feature type="domain" description="Glycosyltransferase 2-like" evidence="1">
    <location>
        <begin position="7"/>
        <end position="142"/>
    </location>
</feature>
<organism evidence="2 3">
    <name type="scientific">Thomasclavelia spiroformis</name>
    <dbReference type="NCBI Taxonomy" id="29348"/>
    <lineage>
        <taxon>Bacteria</taxon>
        <taxon>Bacillati</taxon>
        <taxon>Bacillota</taxon>
        <taxon>Erysipelotrichia</taxon>
        <taxon>Erysipelotrichales</taxon>
        <taxon>Coprobacillaceae</taxon>
        <taxon>Thomasclavelia</taxon>
    </lineage>
</organism>
<sequence>MNKYDLSIVITTYNRKQLLIEAIKSIKKQDFKNYEIIIIDDNSNDGTKNILKNDKELKYIYCNKHNGPSENRKKGLEMAQGEFIIFMDDDDFYTDNNFFKKGVNILKNNKDISFLSANAYVYISETKEIQKGASLEFEGKISSIKFLELFQIKTTKPYSTFTTIFRKSFILDNDIFKIKMFNDSSIYINVLYYSNYVFFIKDVIGCYRVHKNNISKAIDYNFIKENLKEKINIYNKLKVTNKEFNNLNWIFEQIKVTCDYYVYGSFPPVSDIKKLYVWLKNLNNDFKTFQLKKLFIKYIFVVMKKNLNL</sequence>
<proteinExistence type="predicted"/>
<accession>A0A1Y4QIN2</accession>
<dbReference type="SUPFAM" id="SSF53448">
    <property type="entry name" value="Nucleotide-diphospho-sugar transferases"/>
    <property type="match status" value="1"/>
</dbReference>
<dbReference type="InterPro" id="IPR050834">
    <property type="entry name" value="Glycosyltransf_2"/>
</dbReference>
<gene>
    <name evidence="2" type="ORF">B5E91_11535</name>
</gene>
<comment type="caution">
    <text evidence="2">The sequence shown here is derived from an EMBL/GenBank/DDBJ whole genome shotgun (WGS) entry which is preliminary data.</text>
</comment>
<dbReference type="PANTHER" id="PTHR43685">
    <property type="entry name" value="GLYCOSYLTRANSFERASE"/>
    <property type="match status" value="1"/>
</dbReference>
<dbReference type="InterPro" id="IPR029044">
    <property type="entry name" value="Nucleotide-diphossugar_trans"/>
</dbReference>
<evidence type="ECO:0000313" key="3">
    <source>
        <dbReference type="Proteomes" id="UP000196258"/>
    </source>
</evidence>
<dbReference type="AlphaFoldDB" id="A0A1Y4QIN2"/>
<name>A0A1Y4QIN2_9FIRM</name>
<dbReference type="EMBL" id="NFLB01000014">
    <property type="protein sequence ID" value="OUQ04143.1"/>
    <property type="molecule type" value="Genomic_DNA"/>
</dbReference>
<protein>
    <recommendedName>
        <fullName evidence="1">Glycosyltransferase 2-like domain-containing protein</fullName>
    </recommendedName>
</protein>
<dbReference type="InterPro" id="IPR001173">
    <property type="entry name" value="Glyco_trans_2-like"/>
</dbReference>
<dbReference type="Gene3D" id="3.90.550.10">
    <property type="entry name" value="Spore Coat Polysaccharide Biosynthesis Protein SpsA, Chain A"/>
    <property type="match status" value="1"/>
</dbReference>